<proteinExistence type="predicted"/>
<gene>
    <name evidence="1" type="primary">WBGene00280728</name>
</gene>
<dbReference type="EnsemblMetazoa" id="PPA42359.1">
    <property type="protein sequence ID" value="PPA42359.1"/>
    <property type="gene ID" value="WBGene00280728"/>
</dbReference>
<dbReference type="AlphaFoldDB" id="A0A2A6D2L3"/>
<evidence type="ECO:0000313" key="1">
    <source>
        <dbReference type="EnsemblMetazoa" id="PPA42359.1"/>
    </source>
</evidence>
<evidence type="ECO:0000313" key="2">
    <source>
        <dbReference type="Proteomes" id="UP000005239"/>
    </source>
</evidence>
<protein>
    <submittedName>
        <fullName evidence="1">Uncharacterized protein</fullName>
    </submittedName>
</protein>
<sequence>MCTHLVFRSISSDYVSVMSELGTLQEEEGSPAAQVIYSQERHHSRSLHRLRCWMIYFNHHTSSTKCGRILIELIELRRYT</sequence>
<organism evidence="1 2">
    <name type="scientific">Pristionchus pacificus</name>
    <name type="common">Parasitic nematode worm</name>
    <dbReference type="NCBI Taxonomy" id="54126"/>
    <lineage>
        <taxon>Eukaryota</taxon>
        <taxon>Metazoa</taxon>
        <taxon>Ecdysozoa</taxon>
        <taxon>Nematoda</taxon>
        <taxon>Chromadorea</taxon>
        <taxon>Rhabditida</taxon>
        <taxon>Rhabditina</taxon>
        <taxon>Diplogasteromorpha</taxon>
        <taxon>Diplogasteroidea</taxon>
        <taxon>Neodiplogasteridae</taxon>
        <taxon>Pristionchus</taxon>
    </lineage>
</organism>
<reference evidence="1" key="2">
    <citation type="submission" date="2022-06" db="UniProtKB">
        <authorList>
            <consortium name="EnsemblMetazoa"/>
        </authorList>
    </citation>
    <scope>IDENTIFICATION</scope>
    <source>
        <strain evidence="1">PS312</strain>
    </source>
</reference>
<keyword evidence="2" id="KW-1185">Reference proteome</keyword>
<accession>A0A8R1Z0C0</accession>
<reference evidence="2" key="1">
    <citation type="journal article" date="2008" name="Nat. Genet.">
        <title>The Pristionchus pacificus genome provides a unique perspective on nematode lifestyle and parasitism.</title>
        <authorList>
            <person name="Dieterich C."/>
            <person name="Clifton S.W."/>
            <person name="Schuster L.N."/>
            <person name="Chinwalla A."/>
            <person name="Delehaunty K."/>
            <person name="Dinkelacker I."/>
            <person name="Fulton L."/>
            <person name="Fulton R."/>
            <person name="Godfrey J."/>
            <person name="Minx P."/>
            <person name="Mitreva M."/>
            <person name="Roeseler W."/>
            <person name="Tian H."/>
            <person name="Witte H."/>
            <person name="Yang S.P."/>
            <person name="Wilson R.K."/>
            <person name="Sommer R.J."/>
        </authorList>
    </citation>
    <scope>NUCLEOTIDE SEQUENCE [LARGE SCALE GENOMIC DNA]</scope>
    <source>
        <strain evidence="2">PS312</strain>
    </source>
</reference>
<name>A0A2A6D2L3_PRIPA</name>
<accession>A0A2A6D2L3</accession>
<dbReference type="Proteomes" id="UP000005239">
    <property type="component" value="Unassembled WGS sequence"/>
</dbReference>